<name>A0A6C0ANT5_9ZZZZ</name>
<sequence>MRFSSVFILSIILLITLAYYSRTIDGFVNIPASTPIPRFTKTPPIVPKKPSPSTNSNGGLVNIS</sequence>
<accession>A0A6C0ANT5</accession>
<protein>
    <submittedName>
        <fullName evidence="2">Uncharacterized protein</fullName>
    </submittedName>
</protein>
<reference evidence="2" key="1">
    <citation type="journal article" date="2020" name="Nature">
        <title>Giant virus diversity and host interactions through global metagenomics.</title>
        <authorList>
            <person name="Schulz F."/>
            <person name="Roux S."/>
            <person name="Paez-Espino D."/>
            <person name="Jungbluth S."/>
            <person name="Walsh D.A."/>
            <person name="Denef V.J."/>
            <person name="McMahon K.D."/>
            <person name="Konstantinidis K.T."/>
            <person name="Eloe-Fadrosh E.A."/>
            <person name="Kyrpides N.C."/>
            <person name="Woyke T."/>
        </authorList>
    </citation>
    <scope>NUCLEOTIDE SEQUENCE</scope>
    <source>
        <strain evidence="2">GVMAG-S-1101161-73</strain>
    </source>
</reference>
<feature type="compositionally biased region" description="Polar residues" evidence="1">
    <location>
        <begin position="51"/>
        <end position="64"/>
    </location>
</feature>
<dbReference type="AlphaFoldDB" id="A0A6C0ANT5"/>
<evidence type="ECO:0000313" key="2">
    <source>
        <dbReference type="EMBL" id="QHS81276.1"/>
    </source>
</evidence>
<feature type="region of interest" description="Disordered" evidence="1">
    <location>
        <begin position="41"/>
        <end position="64"/>
    </location>
</feature>
<organism evidence="2">
    <name type="scientific">viral metagenome</name>
    <dbReference type="NCBI Taxonomy" id="1070528"/>
    <lineage>
        <taxon>unclassified sequences</taxon>
        <taxon>metagenomes</taxon>
        <taxon>organismal metagenomes</taxon>
    </lineage>
</organism>
<dbReference type="EMBL" id="MN740732">
    <property type="protein sequence ID" value="QHS81276.1"/>
    <property type="molecule type" value="Genomic_DNA"/>
</dbReference>
<proteinExistence type="predicted"/>
<evidence type="ECO:0000256" key="1">
    <source>
        <dbReference type="SAM" id="MobiDB-lite"/>
    </source>
</evidence>